<evidence type="ECO:0000313" key="2">
    <source>
        <dbReference type="EMBL" id="TMQ51110.1"/>
    </source>
</evidence>
<dbReference type="InterPro" id="IPR025965">
    <property type="entry name" value="FlgD/Vpr_Ig-like"/>
</dbReference>
<dbReference type="EMBL" id="VBOS01000388">
    <property type="protein sequence ID" value="TMQ51110.1"/>
    <property type="molecule type" value="Genomic_DNA"/>
</dbReference>
<accession>A0A538SIB2</accession>
<evidence type="ECO:0000313" key="3">
    <source>
        <dbReference type="Proteomes" id="UP000317716"/>
    </source>
</evidence>
<sequence length="217" mass="22792">MRGAQEESVMRRSIALSIATLGLLAGLAAADPEVTVTYRAGVPVIQLSGSYGGSSYTVFRAAAGDPVYRPITDGELTCLGECVAADYDAVPGRTYLYRFDLTLPGGRFASFGPYAVTIARGVPLTARVSPNPVRGPATIAVTLAGRAGDPAVETTVAIFDVQGRTLRTLHRGPLARGTTPFVWDGRDGQGRMLGSGLYFLRIDSAAGSLAARLVRTR</sequence>
<reference evidence="2 3" key="1">
    <citation type="journal article" date="2019" name="Nat. Microbiol.">
        <title>Mediterranean grassland soil C-N compound turnover is dependent on rainfall and depth, and is mediated by genomically divergent microorganisms.</title>
        <authorList>
            <person name="Diamond S."/>
            <person name="Andeer P.F."/>
            <person name="Li Z."/>
            <person name="Crits-Christoph A."/>
            <person name="Burstein D."/>
            <person name="Anantharaman K."/>
            <person name="Lane K.R."/>
            <person name="Thomas B.C."/>
            <person name="Pan C."/>
            <person name="Northen T.R."/>
            <person name="Banfield J.F."/>
        </authorList>
    </citation>
    <scope>NUCLEOTIDE SEQUENCE [LARGE SCALE GENOMIC DNA]</scope>
    <source>
        <strain evidence="2">WS_2</strain>
    </source>
</reference>
<comment type="caution">
    <text evidence="2">The sequence shown here is derived from an EMBL/GenBank/DDBJ whole genome shotgun (WGS) entry which is preliminary data.</text>
</comment>
<evidence type="ECO:0000259" key="1">
    <source>
        <dbReference type="Pfam" id="PF13860"/>
    </source>
</evidence>
<dbReference type="AlphaFoldDB" id="A0A538SIB2"/>
<name>A0A538SIB2_UNCEI</name>
<proteinExistence type="predicted"/>
<dbReference type="Gene3D" id="2.60.40.4070">
    <property type="match status" value="1"/>
</dbReference>
<gene>
    <name evidence="2" type="ORF">E6K72_10790</name>
</gene>
<organism evidence="2 3">
    <name type="scientific">Eiseniibacteriota bacterium</name>
    <dbReference type="NCBI Taxonomy" id="2212470"/>
    <lineage>
        <taxon>Bacteria</taxon>
        <taxon>Candidatus Eiseniibacteriota</taxon>
    </lineage>
</organism>
<protein>
    <recommendedName>
        <fullName evidence="1">FlgD/Vpr Ig-like domain-containing protein</fullName>
    </recommendedName>
</protein>
<dbReference type="Proteomes" id="UP000317716">
    <property type="component" value="Unassembled WGS sequence"/>
</dbReference>
<dbReference type="Pfam" id="PF13860">
    <property type="entry name" value="FlgD_ig"/>
    <property type="match status" value="1"/>
</dbReference>
<feature type="domain" description="FlgD/Vpr Ig-like" evidence="1">
    <location>
        <begin position="148"/>
        <end position="205"/>
    </location>
</feature>